<gene>
    <name evidence="2" type="ORF">WJX74_004209</name>
</gene>
<evidence type="ECO:0000256" key="1">
    <source>
        <dbReference type="SAM" id="MobiDB-lite"/>
    </source>
</evidence>
<name>A0AAW1QI80_9CHLO</name>
<feature type="region of interest" description="Disordered" evidence="1">
    <location>
        <begin position="204"/>
        <end position="225"/>
    </location>
</feature>
<accession>A0AAW1QI80</accession>
<dbReference type="EMBL" id="JALJOS010000040">
    <property type="protein sequence ID" value="KAK9821172.1"/>
    <property type="molecule type" value="Genomic_DNA"/>
</dbReference>
<sequence length="225" mass="25391">MPHLDASAWLKPHAARSQENQHESGLVRTGRQTTNTMLRPTFQNNEMRAVLHAHPKTGYKDKIDPCHRKDRTVYYSEYKESHLPYDEQPIVFRPDGTAVSARRVPGKSLMAPKLPAPAEYGRASRTAVQQHASHFSIGHPTTKDPTHYKTVNNLFYTKPERMHQDPNPQIAAEKNQWNHRALTFLQPASGKGKTRTDMDVPRLSAAGAKQRAKMKATVAVGPKWS</sequence>
<keyword evidence="3" id="KW-1185">Reference proteome</keyword>
<comment type="caution">
    <text evidence="2">The sequence shown here is derived from an EMBL/GenBank/DDBJ whole genome shotgun (WGS) entry which is preliminary data.</text>
</comment>
<feature type="region of interest" description="Disordered" evidence="1">
    <location>
        <begin position="1"/>
        <end position="31"/>
    </location>
</feature>
<evidence type="ECO:0000313" key="2">
    <source>
        <dbReference type="EMBL" id="KAK9821172.1"/>
    </source>
</evidence>
<organism evidence="2 3">
    <name type="scientific">Apatococcus lobatus</name>
    <dbReference type="NCBI Taxonomy" id="904363"/>
    <lineage>
        <taxon>Eukaryota</taxon>
        <taxon>Viridiplantae</taxon>
        <taxon>Chlorophyta</taxon>
        <taxon>core chlorophytes</taxon>
        <taxon>Trebouxiophyceae</taxon>
        <taxon>Chlorellales</taxon>
        <taxon>Chlorellaceae</taxon>
        <taxon>Apatococcus</taxon>
    </lineage>
</organism>
<reference evidence="2 3" key="1">
    <citation type="journal article" date="2024" name="Nat. Commun.">
        <title>Phylogenomics reveals the evolutionary origins of lichenization in chlorophyte algae.</title>
        <authorList>
            <person name="Puginier C."/>
            <person name="Libourel C."/>
            <person name="Otte J."/>
            <person name="Skaloud P."/>
            <person name="Haon M."/>
            <person name="Grisel S."/>
            <person name="Petersen M."/>
            <person name="Berrin J.G."/>
            <person name="Delaux P.M."/>
            <person name="Dal Grande F."/>
            <person name="Keller J."/>
        </authorList>
    </citation>
    <scope>NUCLEOTIDE SEQUENCE [LARGE SCALE GENOMIC DNA]</scope>
    <source>
        <strain evidence="2 3">SAG 2145</strain>
    </source>
</reference>
<protein>
    <submittedName>
        <fullName evidence="2">Uncharacterized protein</fullName>
    </submittedName>
</protein>
<dbReference type="AlphaFoldDB" id="A0AAW1QI80"/>
<evidence type="ECO:0000313" key="3">
    <source>
        <dbReference type="Proteomes" id="UP001438707"/>
    </source>
</evidence>
<proteinExistence type="predicted"/>
<dbReference type="Proteomes" id="UP001438707">
    <property type="component" value="Unassembled WGS sequence"/>
</dbReference>